<evidence type="ECO:0000313" key="2">
    <source>
        <dbReference type="EMBL" id="URD84755.1"/>
    </source>
</evidence>
<evidence type="ECO:0000256" key="1">
    <source>
        <dbReference type="SAM" id="MobiDB-lite"/>
    </source>
</evidence>
<reference evidence="2" key="1">
    <citation type="submission" date="2022-05" db="EMBL/GenBank/DDBJ databases">
        <title>The Musa troglodytarum L. genome provides insights into the mechanism of non-climacteric behaviour and enrichment of carotenoids.</title>
        <authorList>
            <person name="Wang J."/>
        </authorList>
    </citation>
    <scope>NUCLEOTIDE SEQUENCE</scope>
    <source>
        <tissue evidence="2">Leaf</tissue>
    </source>
</reference>
<organism evidence="2 3">
    <name type="scientific">Musa troglodytarum</name>
    <name type="common">fe'i banana</name>
    <dbReference type="NCBI Taxonomy" id="320322"/>
    <lineage>
        <taxon>Eukaryota</taxon>
        <taxon>Viridiplantae</taxon>
        <taxon>Streptophyta</taxon>
        <taxon>Embryophyta</taxon>
        <taxon>Tracheophyta</taxon>
        <taxon>Spermatophyta</taxon>
        <taxon>Magnoliopsida</taxon>
        <taxon>Liliopsida</taxon>
        <taxon>Zingiberales</taxon>
        <taxon>Musaceae</taxon>
        <taxon>Musa</taxon>
    </lineage>
</organism>
<evidence type="ECO:0000313" key="3">
    <source>
        <dbReference type="Proteomes" id="UP001055439"/>
    </source>
</evidence>
<proteinExistence type="predicted"/>
<gene>
    <name evidence="2" type="ORF">MUK42_05940</name>
</gene>
<dbReference type="AlphaFoldDB" id="A0A9E7EXV5"/>
<protein>
    <submittedName>
        <fullName evidence="2">Uncharacterized protein</fullName>
    </submittedName>
</protein>
<feature type="non-terminal residue" evidence="2">
    <location>
        <position position="1"/>
    </location>
</feature>
<feature type="compositionally biased region" description="Low complexity" evidence="1">
    <location>
        <begin position="17"/>
        <end position="34"/>
    </location>
</feature>
<keyword evidence="3" id="KW-1185">Reference proteome</keyword>
<name>A0A9E7EXV5_9LILI</name>
<dbReference type="EMBL" id="CP097503">
    <property type="protein sequence ID" value="URD84755.1"/>
    <property type="molecule type" value="Genomic_DNA"/>
</dbReference>
<accession>A0A9E7EXV5</accession>
<dbReference type="Proteomes" id="UP001055439">
    <property type="component" value="Chromosome 10"/>
</dbReference>
<feature type="region of interest" description="Disordered" evidence="1">
    <location>
        <begin position="1"/>
        <end position="39"/>
    </location>
</feature>
<sequence length="88" mass="9286">PRIRCRTRPPPYPRPPATVAASSAAAHSSQTDSAKAASKPKLTKTFSIYRYTSVFFAPAAAPPALAIDGILRPILGQLPSFMSTGITC</sequence>